<proteinExistence type="predicted"/>
<sequence length="310" mass="35073">MLPDFTHHIVRDLAWAAFTAPLMDGSTLPLRDPLQDSLWRKDPGRLVYLLQQLDAEPGQLAALFPHSRDRRLGNYYERLWHALLTLAPDVHIVAHNIALRDAGRTLGELDLILQAANGELVHLELAIKFYMARPELQPVSADRSCSDGALWWGPDPSDQLARKLARLTQHQLPLAKRLAAQQPTHYPAELPLPDYSAAWLQGYLFQSAAQQMPPACGQTIRSGAQLWCHRGQVETLLDAQSRWIALPHKEWLMPPSIATTSAVLEPRQMRHIFAEARAQQAVMFARVDETDWYQPLYADRLICVADDWPA</sequence>
<evidence type="ECO:0000313" key="1">
    <source>
        <dbReference type="EMBL" id="ROZ85859.1"/>
    </source>
</evidence>
<dbReference type="Proteomes" id="UP000275199">
    <property type="component" value="Unassembled WGS sequence"/>
</dbReference>
<dbReference type="Pfam" id="PF08907">
    <property type="entry name" value="DUF1853"/>
    <property type="match status" value="1"/>
</dbReference>
<dbReference type="InterPro" id="IPR015003">
    <property type="entry name" value="DUF1853"/>
</dbReference>
<keyword evidence="2" id="KW-1185">Reference proteome</keyword>
<accession>A0ABX9XJE2</accession>
<protein>
    <submittedName>
        <fullName evidence="1">DUF1853 family protein</fullName>
    </submittedName>
</protein>
<dbReference type="EMBL" id="RKKU01000006">
    <property type="protein sequence ID" value="ROZ85859.1"/>
    <property type="molecule type" value="Genomic_DNA"/>
</dbReference>
<comment type="caution">
    <text evidence="1">The sequence shown here is derived from an EMBL/GenBank/DDBJ whole genome shotgun (WGS) entry which is preliminary data.</text>
</comment>
<organism evidence="1 2">
    <name type="scientific">Pseudomonas neustonica</name>
    <dbReference type="NCBI Taxonomy" id="2487346"/>
    <lineage>
        <taxon>Bacteria</taxon>
        <taxon>Pseudomonadati</taxon>
        <taxon>Pseudomonadota</taxon>
        <taxon>Gammaproteobacteria</taxon>
        <taxon>Pseudomonadales</taxon>
        <taxon>Pseudomonadaceae</taxon>
        <taxon>Pseudomonas</taxon>
    </lineage>
</organism>
<name>A0ABX9XJE2_9PSED</name>
<dbReference type="RefSeq" id="WP_123888962.1">
    <property type="nucleotide sequence ID" value="NZ_RKKU01000006.1"/>
</dbReference>
<evidence type="ECO:0000313" key="2">
    <source>
        <dbReference type="Proteomes" id="UP000275199"/>
    </source>
</evidence>
<gene>
    <name evidence="1" type="ORF">EF096_07235</name>
</gene>
<reference evidence="1 2" key="1">
    <citation type="submission" date="2018-11" db="EMBL/GenBank/DDBJ databases">
        <authorList>
            <person name="Jang G.I."/>
            <person name="Hwang C.Y."/>
        </authorList>
    </citation>
    <scope>NUCLEOTIDE SEQUENCE [LARGE SCALE GENOMIC DNA]</scope>
    <source>
        <strain evidence="1 2">SSM26</strain>
    </source>
</reference>